<evidence type="ECO:0000313" key="1">
    <source>
        <dbReference type="EMBL" id="MFC0842440.1"/>
    </source>
</evidence>
<proteinExistence type="predicted"/>
<name>A0ABV6T9I7_9ACTN</name>
<dbReference type="Proteomes" id="UP001589887">
    <property type="component" value="Unassembled WGS sequence"/>
</dbReference>
<dbReference type="RefSeq" id="WP_394316989.1">
    <property type="nucleotide sequence ID" value="NZ_JBHMQV010000001.1"/>
</dbReference>
<protein>
    <submittedName>
        <fullName evidence="1">Uncharacterized protein</fullName>
    </submittedName>
</protein>
<dbReference type="EMBL" id="JBHMQV010000001">
    <property type="protein sequence ID" value="MFC0842440.1"/>
    <property type="molecule type" value="Genomic_DNA"/>
</dbReference>
<reference evidence="1 2" key="1">
    <citation type="submission" date="2024-09" db="EMBL/GenBank/DDBJ databases">
        <authorList>
            <person name="Sun Q."/>
            <person name="Mori K."/>
        </authorList>
    </citation>
    <scope>NUCLEOTIDE SEQUENCE [LARGE SCALE GENOMIC DNA]</scope>
    <source>
        <strain evidence="1 2">JCM 4557</strain>
    </source>
</reference>
<gene>
    <name evidence="1" type="ORF">ACFH04_01630</name>
</gene>
<keyword evidence="2" id="KW-1185">Reference proteome</keyword>
<sequence>MLAARLVTLVAHAFAVQMPVSALRASVSDRPAPGAAHARCRLTRP</sequence>
<evidence type="ECO:0000313" key="2">
    <source>
        <dbReference type="Proteomes" id="UP001589887"/>
    </source>
</evidence>
<accession>A0ABV6T9I7</accession>
<organism evidence="1 2">
    <name type="scientific">Streptomyces noboritoensis</name>
    <dbReference type="NCBI Taxonomy" id="67337"/>
    <lineage>
        <taxon>Bacteria</taxon>
        <taxon>Bacillati</taxon>
        <taxon>Actinomycetota</taxon>
        <taxon>Actinomycetes</taxon>
        <taxon>Kitasatosporales</taxon>
        <taxon>Streptomycetaceae</taxon>
        <taxon>Streptomyces</taxon>
    </lineage>
</organism>
<comment type="caution">
    <text evidence="1">The sequence shown here is derived from an EMBL/GenBank/DDBJ whole genome shotgun (WGS) entry which is preliminary data.</text>
</comment>